<evidence type="ECO:0008006" key="3">
    <source>
        <dbReference type="Google" id="ProtNLM"/>
    </source>
</evidence>
<dbReference type="Gramene" id="OIT02595">
    <property type="protein sequence ID" value="OIT02595"/>
    <property type="gene ID" value="A4A49_56755"/>
</dbReference>
<organism evidence="1 2">
    <name type="scientific">Nicotiana attenuata</name>
    <name type="common">Coyote tobacco</name>
    <dbReference type="NCBI Taxonomy" id="49451"/>
    <lineage>
        <taxon>Eukaryota</taxon>
        <taxon>Viridiplantae</taxon>
        <taxon>Streptophyta</taxon>
        <taxon>Embryophyta</taxon>
        <taxon>Tracheophyta</taxon>
        <taxon>Spermatophyta</taxon>
        <taxon>Magnoliopsida</taxon>
        <taxon>eudicotyledons</taxon>
        <taxon>Gunneridae</taxon>
        <taxon>Pentapetalae</taxon>
        <taxon>asterids</taxon>
        <taxon>lamiids</taxon>
        <taxon>Solanales</taxon>
        <taxon>Solanaceae</taxon>
        <taxon>Nicotianoideae</taxon>
        <taxon>Nicotianeae</taxon>
        <taxon>Nicotiana</taxon>
    </lineage>
</organism>
<protein>
    <recommendedName>
        <fullName evidence="3">Transposase-associated domain-containing protein</fullName>
    </recommendedName>
</protein>
<feature type="non-terminal residue" evidence="1">
    <location>
        <position position="139"/>
    </location>
</feature>
<keyword evidence="2" id="KW-1185">Reference proteome</keyword>
<dbReference type="PANTHER" id="PTHR10775:SF188">
    <property type="entry name" value="TRANSPOSASE-ASSOCIATED DOMAIN-CONTAINING PROTEIN"/>
    <property type="match status" value="1"/>
</dbReference>
<evidence type="ECO:0000313" key="1">
    <source>
        <dbReference type="EMBL" id="OIT02595.1"/>
    </source>
</evidence>
<reference evidence="1" key="1">
    <citation type="submission" date="2016-11" db="EMBL/GenBank/DDBJ databases">
        <title>The genome of Nicotiana attenuata.</title>
        <authorList>
            <person name="Xu S."/>
            <person name="Brockmoeller T."/>
            <person name="Gaquerel E."/>
            <person name="Navarro A."/>
            <person name="Kuhl H."/>
            <person name="Gase K."/>
            <person name="Ling Z."/>
            <person name="Zhou W."/>
            <person name="Kreitzer C."/>
            <person name="Stanke M."/>
            <person name="Tang H."/>
            <person name="Lyons E."/>
            <person name="Pandey P."/>
            <person name="Pandey S.P."/>
            <person name="Timmermann B."/>
            <person name="Baldwin I.T."/>
        </authorList>
    </citation>
    <scope>NUCLEOTIDE SEQUENCE [LARGE SCALE GENOMIC DNA]</scope>
    <source>
        <strain evidence="1">UT</strain>
    </source>
</reference>
<name>A0A1J6IUW5_NICAT</name>
<gene>
    <name evidence="1" type="ORF">A4A49_56755</name>
</gene>
<evidence type="ECO:0000313" key="2">
    <source>
        <dbReference type="Proteomes" id="UP000187609"/>
    </source>
</evidence>
<dbReference type="EMBL" id="MJEQ01037188">
    <property type="protein sequence ID" value="OIT02595.1"/>
    <property type="molecule type" value="Genomic_DNA"/>
</dbReference>
<comment type="caution">
    <text evidence="1">The sequence shown here is derived from an EMBL/GenBank/DDBJ whole genome shotgun (WGS) entry which is preliminary data.</text>
</comment>
<dbReference type="AlphaFoldDB" id="A0A1J6IUW5"/>
<accession>A0A1J6IUW5</accession>
<proteinExistence type="predicted"/>
<sequence>PQSHNSFQSMVFDVVEPSYDRNLEEDPNPTTQHLYNMLKASEQEWVGNPHGHSQLSAVARPLNLNAEHHFSERCYDDLCQFLSELMPADNIMTDCFYSTKKLMRGLGLPVEKIDCCNNGCMIYWREDNELDNCKFCSHP</sequence>
<feature type="non-terminal residue" evidence="1">
    <location>
        <position position="1"/>
    </location>
</feature>
<dbReference type="OMA" id="WREDNEL"/>
<dbReference type="Proteomes" id="UP000187609">
    <property type="component" value="Unassembled WGS sequence"/>
</dbReference>
<dbReference type="PANTHER" id="PTHR10775">
    <property type="entry name" value="OS08G0208400 PROTEIN"/>
    <property type="match status" value="1"/>
</dbReference>